<accession>A0A073JUG5</accession>
<dbReference type="STRING" id="574376.BAMA_04090"/>
<evidence type="ECO:0000313" key="3">
    <source>
        <dbReference type="Proteomes" id="UP000027822"/>
    </source>
</evidence>
<keyword evidence="1" id="KW-1133">Transmembrane helix</keyword>
<organism evidence="2 3">
    <name type="scientific">Bacillus manliponensis</name>
    <dbReference type="NCBI Taxonomy" id="574376"/>
    <lineage>
        <taxon>Bacteria</taxon>
        <taxon>Bacillati</taxon>
        <taxon>Bacillota</taxon>
        <taxon>Bacilli</taxon>
        <taxon>Bacillales</taxon>
        <taxon>Bacillaceae</taxon>
        <taxon>Bacillus</taxon>
        <taxon>Bacillus cereus group</taxon>
    </lineage>
</organism>
<keyword evidence="1" id="KW-0812">Transmembrane</keyword>
<name>A0A073JUG5_9BACI</name>
<dbReference type="EMBL" id="JOTN01000012">
    <property type="protein sequence ID" value="KEK18694.1"/>
    <property type="molecule type" value="Genomic_DNA"/>
</dbReference>
<protein>
    <recommendedName>
        <fullName evidence="4">DoxX family protein</fullName>
    </recommendedName>
</protein>
<comment type="caution">
    <text evidence="2">The sequence shown here is derived from an EMBL/GenBank/DDBJ whole genome shotgun (WGS) entry which is preliminary data.</text>
</comment>
<feature type="transmembrane region" description="Helical" evidence="1">
    <location>
        <begin position="49"/>
        <end position="67"/>
    </location>
</feature>
<reference evidence="2 3" key="1">
    <citation type="submission" date="2014-06" db="EMBL/GenBank/DDBJ databases">
        <title>Draft genome sequence of Bacillus manliponensis JCM 15802 (MCCC 1A00708).</title>
        <authorList>
            <person name="Lai Q."/>
            <person name="Liu Y."/>
            <person name="Shao Z."/>
        </authorList>
    </citation>
    <scope>NUCLEOTIDE SEQUENCE [LARGE SCALE GENOMIC DNA]</scope>
    <source>
        <strain evidence="2 3">JCM 15802</strain>
    </source>
</reference>
<keyword evidence="3" id="KW-1185">Reference proteome</keyword>
<feature type="transmembrane region" description="Helical" evidence="1">
    <location>
        <begin position="97"/>
        <end position="114"/>
    </location>
</feature>
<keyword evidence="1" id="KW-0472">Membrane</keyword>
<dbReference type="Proteomes" id="UP000027822">
    <property type="component" value="Unassembled WGS sequence"/>
</dbReference>
<gene>
    <name evidence="2" type="ORF">BAMA_04090</name>
</gene>
<evidence type="ECO:0000256" key="1">
    <source>
        <dbReference type="SAM" id="Phobius"/>
    </source>
</evidence>
<evidence type="ECO:0008006" key="4">
    <source>
        <dbReference type="Google" id="ProtNLM"/>
    </source>
</evidence>
<sequence length="125" mass="14535">MNKIIIHISRCLLGIVFFIAGLNGYFVIFHFEPFIPTSSKVMAIFEFKYLLVFEKSLEIICGVLLLLNRFVPLALVILSPIVVNILLFHLFLDYSLLLIAILLFIMNIYMLFAYRKNFVSLLEKK</sequence>
<proteinExistence type="predicted"/>
<feature type="transmembrane region" description="Helical" evidence="1">
    <location>
        <begin position="12"/>
        <end position="29"/>
    </location>
</feature>
<evidence type="ECO:0000313" key="2">
    <source>
        <dbReference type="EMBL" id="KEK18694.1"/>
    </source>
</evidence>
<dbReference type="OrthoDB" id="2893048at2"/>
<feature type="transmembrane region" description="Helical" evidence="1">
    <location>
        <begin position="74"/>
        <end position="91"/>
    </location>
</feature>
<dbReference type="eggNOG" id="ENOG50333B8">
    <property type="taxonomic scope" value="Bacteria"/>
</dbReference>
<dbReference type="AlphaFoldDB" id="A0A073JUG5"/>
<dbReference type="RefSeq" id="WP_034640341.1">
    <property type="nucleotide sequence ID" value="NZ_CBCSJC010000017.1"/>
</dbReference>